<dbReference type="EMBL" id="BRXX01000155">
    <property type="protein sequence ID" value="GMH94500.1"/>
    <property type="molecule type" value="Genomic_DNA"/>
</dbReference>
<name>A0A9W7BUT6_9STRA</name>
<accession>A0A9W7BUT6</accession>
<sequence length="260" mass="28590">MILTAAESGKYKEKKINVFSLAGGKGSEIDALLKRGIPASKIRCFFSELMTEKVDMALRMNLVELGVEHYWLGPLGDPEMFSRIDTYKKKFGKADFCFASPPCPLTKNPNGDLKNVLVNKSANAVIGAGQRGEGESYFNTIKAGGHDNKVVEGEQDSKPTLLELERLHNCSSTELGYPASIDCSSGELVAAKGPDGKLLPKIKFTDEQRMKIIGNSVHAEWISQLMRPIMCMFRAVTDDDEVIVDQLLTSSMKFMEGEEG</sequence>
<comment type="caution">
    <text evidence="1">The sequence shown here is derived from an EMBL/GenBank/DDBJ whole genome shotgun (WGS) entry which is preliminary data.</text>
</comment>
<keyword evidence="2" id="KW-1185">Reference proteome</keyword>
<evidence type="ECO:0000313" key="1">
    <source>
        <dbReference type="EMBL" id="GMH94500.1"/>
    </source>
</evidence>
<protein>
    <submittedName>
        <fullName evidence="1">Uncharacterized protein</fullName>
    </submittedName>
</protein>
<proteinExistence type="predicted"/>
<reference evidence="2" key="1">
    <citation type="journal article" date="2023" name="Commun. Biol.">
        <title>Genome analysis of Parmales, the sister group of diatoms, reveals the evolutionary specialization of diatoms from phago-mixotrophs to photoautotrophs.</title>
        <authorList>
            <person name="Ban H."/>
            <person name="Sato S."/>
            <person name="Yoshikawa S."/>
            <person name="Yamada K."/>
            <person name="Nakamura Y."/>
            <person name="Ichinomiya M."/>
            <person name="Sato N."/>
            <person name="Blanc-Mathieu R."/>
            <person name="Endo H."/>
            <person name="Kuwata A."/>
            <person name="Ogata H."/>
        </authorList>
    </citation>
    <scope>NUCLEOTIDE SEQUENCE [LARGE SCALE GENOMIC DNA]</scope>
    <source>
        <strain evidence="2">NIES 3699</strain>
    </source>
</reference>
<dbReference type="AlphaFoldDB" id="A0A9W7BUT6"/>
<gene>
    <name evidence="1" type="ORF">TrVE_jg3260</name>
</gene>
<evidence type="ECO:0000313" key="2">
    <source>
        <dbReference type="Proteomes" id="UP001165160"/>
    </source>
</evidence>
<dbReference type="Proteomes" id="UP001165160">
    <property type="component" value="Unassembled WGS sequence"/>
</dbReference>
<organism evidence="1 2">
    <name type="scientific">Triparma verrucosa</name>
    <dbReference type="NCBI Taxonomy" id="1606542"/>
    <lineage>
        <taxon>Eukaryota</taxon>
        <taxon>Sar</taxon>
        <taxon>Stramenopiles</taxon>
        <taxon>Ochrophyta</taxon>
        <taxon>Bolidophyceae</taxon>
        <taxon>Parmales</taxon>
        <taxon>Triparmaceae</taxon>
        <taxon>Triparma</taxon>
    </lineage>
</organism>